<dbReference type="RefSeq" id="XP_040763745.1">
    <property type="nucleotide sequence ID" value="XM_040909061.1"/>
</dbReference>
<organism evidence="2 3">
    <name type="scientific">Laetiporus sulphureus 93-53</name>
    <dbReference type="NCBI Taxonomy" id="1314785"/>
    <lineage>
        <taxon>Eukaryota</taxon>
        <taxon>Fungi</taxon>
        <taxon>Dikarya</taxon>
        <taxon>Basidiomycota</taxon>
        <taxon>Agaricomycotina</taxon>
        <taxon>Agaricomycetes</taxon>
        <taxon>Polyporales</taxon>
        <taxon>Laetiporus</taxon>
    </lineage>
</organism>
<gene>
    <name evidence="2" type="ORF">LAESUDRAFT_726581</name>
</gene>
<protein>
    <submittedName>
        <fullName evidence="2">Uncharacterized protein</fullName>
    </submittedName>
</protein>
<dbReference type="InParanoid" id="A0A165E0D8"/>
<reference evidence="2 3" key="1">
    <citation type="journal article" date="2016" name="Mol. Biol. Evol.">
        <title>Comparative Genomics of Early-Diverging Mushroom-Forming Fungi Provides Insights into the Origins of Lignocellulose Decay Capabilities.</title>
        <authorList>
            <person name="Nagy L.G."/>
            <person name="Riley R."/>
            <person name="Tritt A."/>
            <person name="Adam C."/>
            <person name="Daum C."/>
            <person name="Floudas D."/>
            <person name="Sun H."/>
            <person name="Yadav J.S."/>
            <person name="Pangilinan J."/>
            <person name="Larsson K.H."/>
            <person name="Matsuura K."/>
            <person name="Barry K."/>
            <person name="Labutti K."/>
            <person name="Kuo R."/>
            <person name="Ohm R.A."/>
            <person name="Bhattacharya S.S."/>
            <person name="Shirouzu T."/>
            <person name="Yoshinaga Y."/>
            <person name="Martin F.M."/>
            <person name="Grigoriev I.V."/>
            <person name="Hibbett D.S."/>
        </authorList>
    </citation>
    <scope>NUCLEOTIDE SEQUENCE [LARGE SCALE GENOMIC DNA]</scope>
    <source>
        <strain evidence="2 3">93-53</strain>
    </source>
</reference>
<evidence type="ECO:0000256" key="1">
    <source>
        <dbReference type="SAM" id="MobiDB-lite"/>
    </source>
</evidence>
<feature type="compositionally biased region" description="Basic and acidic residues" evidence="1">
    <location>
        <begin position="347"/>
        <end position="362"/>
    </location>
</feature>
<keyword evidence="3" id="KW-1185">Reference proteome</keyword>
<dbReference type="AlphaFoldDB" id="A0A165E0D8"/>
<accession>A0A165E0D8</accession>
<dbReference type="EMBL" id="KV427627">
    <property type="protein sequence ID" value="KZT06005.1"/>
    <property type="molecule type" value="Genomic_DNA"/>
</dbReference>
<feature type="compositionally biased region" description="Basic and acidic residues" evidence="1">
    <location>
        <begin position="539"/>
        <end position="550"/>
    </location>
</feature>
<dbReference type="Proteomes" id="UP000076871">
    <property type="component" value="Unassembled WGS sequence"/>
</dbReference>
<feature type="compositionally biased region" description="Basic and acidic residues" evidence="1">
    <location>
        <begin position="205"/>
        <end position="216"/>
    </location>
</feature>
<feature type="region of interest" description="Disordered" evidence="1">
    <location>
        <begin position="517"/>
        <end position="550"/>
    </location>
</feature>
<dbReference type="STRING" id="1314785.A0A165E0D8"/>
<feature type="compositionally biased region" description="Polar residues" evidence="1">
    <location>
        <begin position="261"/>
        <end position="271"/>
    </location>
</feature>
<feature type="compositionally biased region" description="Acidic residues" evidence="1">
    <location>
        <begin position="391"/>
        <end position="413"/>
    </location>
</feature>
<feature type="region of interest" description="Disordered" evidence="1">
    <location>
        <begin position="198"/>
        <end position="282"/>
    </location>
</feature>
<sequence length="550" mass="61065">MEAFINMHGIPEQPAAQAAPEPATALAVLLAAGLNSQAPQMVLSPQSIFHLTPNLAPNVLGLNGRQSDAVQNHSVNNHALLSQLLSLPGVTALLSQLAAPQKAQELSPPVSTGLDTSSSAPLDKLVGSMINDENLLFRALTIRKRDKLSVREALEKLHGVNNHTAGSWKDYYLEHFDRLYPQLCHLEDSSFSQPRLASRSAVVEHAPKPKEQREASRSSQSAIEQSVLGRDNPSSQKAARSRQSNHRLERASLEAPAGPSASAQTLETSSRLPGISGRGDHHDYTEEDEQLVMKTVQQMIKQDPKTSKRQICNRLADKTPHRSYRYWVRYLYRTRRSLVNSAMAAARKSEPIQKDIADSHDEVPDENEDASVRVDDRGSERESESAQDNASESDESSELDTDESEPDTDDDEQNMGLLGERYTKADIRLAAKYIVATPGWLLMRPTERRWTAFQEKYPHRSIHAWATFECRYARAIDKYVRKYRRREEKALAAHEASSALPVAAEQPISSSIVVEGDVVASSSKRKLEDEDASTATKMAGKDGKRQKQKL</sequence>
<dbReference type="OrthoDB" id="3194584at2759"/>
<feature type="compositionally biased region" description="Basic and acidic residues" evidence="1">
    <location>
        <begin position="370"/>
        <end position="384"/>
    </location>
</feature>
<dbReference type="GeneID" id="63826090"/>
<name>A0A165E0D8_9APHY</name>
<evidence type="ECO:0000313" key="2">
    <source>
        <dbReference type="EMBL" id="KZT06005.1"/>
    </source>
</evidence>
<feature type="region of interest" description="Disordered" evidence="1">
    <location>
        <begin position="345"/>
        <end position="415"/>
    </location>
</feature>
<evidence type="ECO:0000313" key="3">
    <source>
        <dbReference type="Proteomes" id="UP000076871"/>
    </source>
</evidence>
<proteinExistence type="predicted"/>